<gene>
    <name evidence="1" type="ORF">MML48_4g00008247</name>
</gene>
<evidence type="ECO:0000313" key="2">
    <source>
        <dbReference type="Proteomes" id="UP001056778"/>
    </source>
</evidence>
<dbReference type="EMBL" id="CM043018">
    <property type="protein sequence ID" value="KAI4463297.1"/>
    <property type="molecule type" value="Genomic_DNA"/>
</dbReference>
<keyword evidence="1" id="KW-0675">Receptor</keyword>
<name>A0ACB9T8Z4_HOLOL</name>
<comment type="caution">
    <text evidence="1">The sequence shown here is derived from an EMBL/GenBank/DDBJ whole genome shotgun (WGS) entry which is preliminary data.</text>
</comment>
<evidence type="ECO:0000313" key="1">
    <source>
        <dbReference type="EMBL" id="KAI4463297.1"/>
    </source>
</evidence>
<protein>
    <submittedName>
        <fullName evidence="1">Gaba-b receptor</fullName>
    </submittedName>
</protein>
<sequence>MPLRKHLYAVVTSIAIVATLMVSRKSLKSLLIGSNVTVNSSFNDKKAPHLNYFSDIEKYMRNYDNYMPVLRENVEKTEDGKVIIYVLGLFEFSTANGRRFEGFSEANAAQLAVSHVNENNVIPGYILKLLVNDTKCDPGVAVDRLFHALYSNKTILMLLGSGCSNVTESLAHMVIYWNILQVSYGSTSPNLSDRNKFPFFFRTAAPESSKILLE</sequence>
<organism evidence="1 2">
    <name type="scientific">Holotrichia oblita</name>
    <name type="common">Chafer beetle</name>
    <dbReference type="NCBI Taxonomy" id="644536"/>
    <lineage>
        <taxon>Eukaryota</taxon>
        <taxon>Metazoa</taxon>
        <taxon>Ecdysozoa</taxon>
        <taxon>Arthropoda</taxon>
        <taxon>Hexapoda</taxon>
        <taxon>Insecta</taxon>
        <taxon>Pterygota</taxon>
        <taxon>Neoptera</taxon>
        <taxon>Endopterygota</taxon>
        <taxon>Coleoptera</taxon>
        <taxon>Polyphaga</taxon>
        <taxon>Scarabaeiformia</taxon>
        <taxon>Scarabaeidae</taxon>
        <taxon>Melolonthinae</taxon>
        <taxon>Holotrichia</taxon>
    </lineage>
</organism>
<keyword evidence="2" id="KW-1185">Reference proteome</keyword>
<dbReference type="Proteomes" id="UP001056778">
    <property type="component" value="Chromosome 4"/>
</dbReference>
<accession>A0ACB9T8Z4</accession>
<reference evidence="1" key="1">
    <citation type="submission" date="2022-04" db="EMBL/GenBank/DDBJ databases">
        <title>Chromosome-scale genome assembly of Holotrichia oblita Faldermann.</title>
        <authorList>
            <person name="Rongchong L."/>
        </authorList>
    </citation>
    <scope>NUCLEOTIDE SEQUENCE</scope>
    <source>
        <strain evidence="1">81SQS9</strain>
    </source>
</reference>
<proteinExistence type="predicted"/>